<reference evidence="2" key="2">
    <citation type="submission" date="2020-09" db="EMBL/GenBank/DDBJ databases">
        <authorList>
            <person name="Sun Q."/>
            <person name="Ohkuma M."/>
        </authorList>
    </citation>
    <scope>NUCLEOTIDE SEQUENCE</scope>
    <source>
        <strain evidence="2">JCM 5016</strain>
    </source>
</reference>
<dbReference type="AlphaFoldDB" id="A0A918VL37"/>
<proteinExistence type="predicted"/>
<organism evidence="2 3">
    <name type="scientific">Streptomyces echinoruber</name>
    <dbReference type="NCBI Taxonomy" id="68898"/>
    <lineage>
        <taxon>Bacteria</taxon>
        <taxon>Bacillati</taxon>
        <taxon>Actinomycetota</taxon>
        <taxon>Actinomycetes</taxon>
        <taxon>Kitasatosporales</taxon>
        <taxon>Streptomycetaceae</taxon>
        <taxon>Streptomyces</taxon>
    </lineage>
</organism>
<gene>
    <name evidence="2" type="ORF">GCM10010389_50640</name>
</gene>
<protein>
    <submittedName>
        <fullName evidence="2">Uncharacterized protein</fullName>
    </submittedName>
</protein>
<sequence>MEDPLRIAALPYADEHATPVRAEAGVVRRGRCEAVERSFGRPGAARYARPAGCAGRTAAGPRPLAGGSAFPGFRVLAAEPGRLPALAGRHRFSRYALVFRVEPAGPGRCRLRAGTCAAFPGLSGRLCRRLVIGTGGHPAGVRRLPAAARRRAEGGGRRTEGAGRRAEGAG</sequence>
<evidence type="ECO:0000313" key="3">
    <source>
        <dbReference type="Proteomes" id="UP000623010"/>
    </source>
</evidence>
<dbReference type="Proteomes" id="UP000623010">
    <property type="component" value="Unassembled WGS sequence"/>
</dbReference>
<accession>A0A918VL37</accession>
<dbReference type="RefSeq" id="WP_229879999.1">
    <property type="nucleotide sequence ID" value="NZ_BMWH01000024.1"/>
</dbReference>
<comment type="caution">
    <text evidence="2">The sequence shown here is derived from an EMBL/GenBank/DDBJ whole genome shotgun (WGS) entry which is preliminary data.</text>
</comment>
<feature type="region of interest" description="Disordered" evidence="1">
    <location>
        <begin position="146"/>
        <end position="170"/>
    </location>
</feature>
<reference evidence="2" key="1">
    <citation type="journal article" date="2014" name="Int. J. Syst. Evol. Microbiol.">
        <title>Complete genome sequence of Corynebacterium casei LMG S-19264T (=DSM 44701T), isolated from a smear-ripened cheese.</title>
        <authorList>
            <consortium name="US DOE Joint Genome Institute (JGI-PGF)"/>
            <person name="Walter F."/>
            <person name="Albersmeier A."/>
            <person name="Kalinowski J."/>
            <person name="Ruckert C."/>
        </authorList>
    </citation>
    <scope>NUCLEOTIDE SEQUENCE</scope>
    <source>
        <strain evidence="2">JCM 5016</strain>
    </source>
</reference>
<keyword evidence="3" id="KW-1185">Reference proteome</keyword>
<name>A0A918VL37_9ACTN</name>
<evidence type="ECO:0000313" key="2">
    <source>
        <dbReference type="EMBL" id="GHA04965.1"/>
    </source>
</evidence>
<feature type="compositionally biased region" description="Basic and acidic residues" evidence="1">
    <location>
        <begin position="150"/>
        <end position="170"/>
    </location>
</feature>
<evidence type="ECO:0000256" key="1">
    <source>
        <dbReference type="SAM" id="MobiDB-lite"/>
    </source>
</evidence>
<dbReference type="EMBL" id="BMWH01000024">
    <property type="protein sequence ID" value="GHA04965.1"/>
    <property type="molecule type" value="Genomic_DNA"/>
</dbReference>